<evidence type="ECO:0000313" key="2">
    <source>
        <dbReference type="Proteomes" id="UP000250043"/>
    </source>
</evidence>
<sequence length="80" mass="9213">MGGSARDIMTKARLGDQCDIRQVVTKQGNNYWCIALASNDPKEGMYTPQNMPPQEQIDRLRAVLMKKDHIQPQWWKAKNP</sequence>
<organism evidence="1 2">
    <name type="scientific">Obba rivulosa</name>
    <dbReference type="NCBI Taxonomy" id="1052685"/>
    <lineage>
        <taxon>Eukaryota</taxon>
        <taxon>Fungi</taxon>
        <taxon>Dikarya</taxon>
        <taxon>Basidiomycota</taxon>
        <taxon>Agaricomycotina</taxon>
        <taxon>Agaricomycetes</taxon>
        <taxon>Polyporales</taxon>
        <taxon>Gelatoporiaceae</taxon>
        <taxon>Obba</taxon>
    </lineage>
</organism>
<dbReference type="OrthoDB" id="2976172at2759"/>
<keyword evidence="2" id="KW-1185">Reference proteome</keyword>
<evidence type="ECO:0000313" key="1">
    <source>
        <dbReference type="EMBL" id="OCH93969.1"/>
    </source>
</evidence>
<reference evidence="1 2" key="1">
    <citation type="submission" date="2016-07" db="EMBL/GenBank/DDBJ databases">
        <title>Draft genome of the white-rot fungus Obba rivulosa 3A-2.</title>
        <authorList>
            <consortium name="DOE Joint Genome Institute"/>
            <person name="Miettinen O."/>
            <person name="Riley R."/>
            <person name="Acob R."/>
            <person name="Barry K."/>
            <person name="Cullen D."/>
            <person name="De Vries R."/>
            <person name="Hainaut M."/>
            <person name="Hatakka A."/>
            <person name="Henrissat B."/>
            <person name="Hilden K."/>
            <person name="Kuo R."/>
            <person name="Labutti K."/>
            <person name="Lipzen A."/>
            <person name="Makela M.R."/>
            <person name="Sandor L."/>
            <person name="Spatafora J.W."/>
            <person name="Grigoriev I.V."/>
            <person name="Hibbett D.S."/>
        </authorList>
    </citation>
    <scope>NUCLEOTIDE SEQUENCE [LARGE SCALE GENOMIC DNA]</scope>
    <source>
        <strain evidence="1 2">3A-2</strain>
    </source>
</reference>
<dbReference type="EMBL" id="KV722348">
    <property type="protein sequence ID" value="OCH93969.1"/>
    <property type="molecule type" value="Genomic_DNA"/>
</dbReference>
<dbReference type="Proteomes" id="UP000250043">
    <property type="component" value="Unassembled WGS sequence"/>
</dbReference>
<protein>
    <submittedName>
        <fullName evidence="1">Uncharacterized protein</fullName>
    </submittedName>
</protein>
<dbReference type="AlphaFoldDB" id="A0A8E2DQI7"/>
<proteinExistence type="predicted"/>
<accession>A0A8E2DQI7</accession>
<gene>
    <name evidence="1" type="ORF">OBBRIDRAFT_789668</name>
</gene>
<name>A0A8E2DQI7_9APHY</name>